<comment type="subcellular location">
    <subcellularLocation>
        <location evidence="1">Cell outer membrane</location>
    </subcellularLocation>
</comment>
<keyword evidence="2" id="KW-0472">Membrane</keyword>
<evidence type="ECO:0000256" key="1">
    <source>
        <dbReference type="ARBA" id="ARBA00004442"/>
    </source>
</evidence>
<gene>
    <name evidence="4" type="ORF">LS73_005185</name>
</gene>
<dbReference type="Proteomes" id="UP000029922">
    <property type="component" value="Unassembled WGS sequence"/>
</dbReference>
<keyword evidence="3" id="KW-0998">Cell outer membrane</keyword>
<evidence type="ECO:0000313" key="4">
    <source>
        <dbReference type="EMBL" id="TLE00201.1"/>
    </source>
</evidence>
<sequence>MAIVPFYSNVGEAISYGLELFGTLKPIDIGYGSISLTSAYTYNYTEITKSNTAVIYRYTV</sequence>
<dbReference type="RefSeq" id="WP_034557640.1">
    <property type="nucleotide sequence ID" value="NZ_FZML01000004.1"/>
</dbReference>
<dbReference type="OrthoDB" id="5389752at2"/>
<dbReference type="Gene3D" id="2.40.170.20">
    <property type="entry name" value="TonB-dependent receptor, beta-barrel domain"/>
    <property type="match status" value="1"/>
</dbReference>
<evidence type="ECO:0000256" key="2">
    <source>
        <dbReference type="ARBA" id="ARBA00023136"/>
    </source>
</evidence>
<dbReference type="InterPro" id="IPR036942">
    <property type="entry name" value="Beta-barrel_TonB_sf"/>
</dbReference>
<name>A0A4U8TIQ7_9HELI</name>
<evidence type="ECO:0000313" key="5">
    <source>
        <dbReference type="Proteomes" id="UP000029922"/>
    </source>
</evidence>
<dbReference type="SUPFAM" id="SSF56935">
    <property type="entry name" value="Porins"/>
    <property type="match status" value="1"/>
</dbReference>
<dbReference type="AlphaFoldDB" id="A0A4U8TIQ7"/>
<comment type="caution">
    <text evidence="4">The sequence shown here is derived from an EMBL/GenBank/DDBJ whole genome shotgun (WGS) entry which is preliminary data.</text>
</comment>
<organism evidence="4 5">
    <name type="scientific">Helicobacter muridarum</name>
    <dbReference type="NCBI Taxonomy" id="216"/>
    <lineage>
        <taxon>Bacteria</taxon>
        <taxon>Pseudomonadati</taxon>
        <taxon>Campylobacterota</taxon>
        <taxon>Epsilonproteobacteria</taxon>
        <taxon>Campylobacterales</taxon>
        <taxon>Helicobacteraceae</taxon>
        <taxon>Helicobacter</taxon>
    </lineage>
</organism>
<accession>A0A4U8TIQ7</accession>
<protein>
    <submittedName>
        <fullName evidence="4">Uncharacterized protein</fullName>
    </submittedName>
</protein>
<evidence type="ECO:0000256" key="3">
    <source>
        <dbReference type="ARBA" id="ARBA00023237"/>
    </source>
</evidence>
<dbReference type="EMBL" id="JRPD02000009">
    <property type="protein sequence ID" value="TLE00201.1"/>
    <property type="molecule type" value="Genomic_DNA"/>
</dbReference>
<dbReference type="GO" id="GO:0009279">
    <property type="term" value="C:cell outer membrane"/>
    <property type="evidence" value="ECO:0007669"/>
    <property type="project" value="UniProtKB-SubCell"/>
</dbReference>
<proteinExistence type="predicted"/>
<reference evidence="4 5" key="1">
    <citation type="journal article" date="2014" name="Genome Announc.">
        <title>Draft genome sequences of eight enterohepatic helicobacter species isolated from both laboratory and wild rodents.</title>
        <authorList>
            <person name="Sheh A."/>
            <person name="Shen Z."/>
            <person name="Fox J.G."/>
        </authorList>
    </citation>
    <scope>NUCLEOTIDE SEQUENCE [LARGE SCALE GENOMIC DNA]</scope>
    <source>
        <strain evidence="4 5">ST1</strain>
    </source>
</reference>
<dbReference type="STRING" id="216.LS73_03595"/>